<keyword evidence="1" id="KW-0812">Transmembrane</keyword>
<feature type="transmembrane region" description="Helical" evidence="1">
    <location>
        <begin position="37"/>
        <end position="57"/>
    </location>
</feature>
<name>A0A1H6WMX4_9GAMM</name>
<dbReference type="STRING" id="529704.SAMN02927913_2638"/>
<dbReference type="EMBL" id="FNYC01000005">
    <property type="protein sequence ID" value="SEJ18399.1"/>
    <property type="molecule type" value="Genomic_DNA"/>
</dbReference>
<dbReference type="Proteomes" id="UP000199420">
    <property type="component" value="Unassembled WGS sequence"/>
</dbReference>
<gene>
    <name evidence="2" type="ORF">SAMN04487997_2661</name>
</gene>
<keyword evidence="3" id="KW-1185">Reference proteome</keyword>
<accession>A0A1H6WMX4</accession>
<evidence type="ECO:0000256" key="1">
    <source>
        <dbReference type="SAM" id="Phobius"/>
    </source>
</evidence>
<protein>
    <submittedName>
        <fullName evidence="2">Uncharacterized protein</fullName>
    </submittedName>
</protein>
<reference evidence="2 3" key="1">
    <citation type="submission" date="2016-10" db="EMBL/GenBank/DDBJ databases">
        <authorList>
            <person name="de Groot N.N."/>
        </authorList>
    </citation>
    <scope>NUCLEOTIDE SEQUENCE [LARGE SCALE GENOMIC DNA]</scope>
    <source>
        <strain evidence="2 3">DSM 26515</strain>
    </source>
</reference>
<keyword evidence="1" id="KW-1133">Transmembrane helix</keyword>
<feature type="transmembrane region" description="Helical" evidence="1">
    <location>
        <begin position="69"/>
        <end position="89"/>
    </location>
</feature>
<sequence>MDALGAVCFASALASVCILHCLAKAGLGTDRADTRYAIRYLSLLGCVLGLSPVSMPARARRRDLRAVRPLHLVFATAASLMAWFAMPLLRAALR</sequence>
<keyword evidence="1" id="KW-0472">Membrane</keyword>
<evidence type="ECO:0000313" key="2">
    <source>
        <dbReference type="EMBL" id="SEJ18399.1"/>
    </source>
</evidence>
<dbReference type="AlphaFoldDB" id="A0A1H6WMX4"/>
<proteinExistence type="predicted"/>
<organism evidence="2 3">
    <name type="scientific">Frateuria terrea</name>
    <dbReference type="NCBI Taxonomy" id="529704"/>
    <lineage>
        <taxon>Bacteria</taxon>
        <taxon>Pseudomonadati</taxon>
        <taxon>Pseudomonadota</taxon>
        <taxon>Gammaproteobacteria</taxon>
        <taxon>Lysobacterales</taxon>
        <taxon>Rhodanobacteraceae</taxon>
        <taxon>Frateuria</taxon>
    </lineage>
</organism>
<evidence type="ECO:0000313" key="3">
    <source>
        <dbReference type="Proteomes" id="UP000199420"/>
    </source>
</evidence>